<dbReference type="Gene3D" id="2.40.340.10">
    <property type="entry name" value="MoeA, C-terminal, domain IV"/>
    <property type="match status" value="1"/>
</dbReference>
<accession>A0ABU2BBE9</accession>
<gene>
    <name evidence="9" type="ORF">J2S37_001616</name>
</gene>
<feature type="domain" description="MoaB/Mog" evidence="8">
    <location>
        <begin position="190"/>
        <end position="329"/>
    </location>
</feature>
<dbReference type="SMART" id="SM00852">
    <property type="entry name" value="MoCF_biosynth"/>
    <property type="match status" value="1"/>
</dbReference>
<evidence type="ECO:0000313" key="10">
    <source>
        <dbReference type="Proteomes" id="UP001183619"/>
    </source>
</evidence>
<keyword evidence="10" id="KW-1185">Reference proteome</keyword>
<keyword evidence="7 9" id="KW-0808">Transferase</keyword>
<dbReference type="Proteomes" id="UP001183619">
    <property type="component" value="Unassembled WGS sequence"/>
</dbReference>
<dbReference type="CDD" id="cd00887">
    <property type="entry name" value="MoeA"/>
    <property type="match status" value="1"/>
</dbReference>
<dbReference type="InterPro" id="IPR005111">
    <property type="entry name" value="MoeA_C_domain_IV"/>
</dbReference>
<dbReference type="InterPro" id="IPR036688">
    <property type="entry name" value="MoeA_C_domain_IV_sf"/>
</dbReference>
<dbReference type="SUPFAM" id="SSF63867">
    <property type="entry name" value="MoeA C-terminal domain-like"/>
    <property type="match status" value="1"/>
</dbReference>
<dbReference type="InterPro" id="IPR036135">
    <property type="entry name" value="MoeA_linker/N_sf"/>
</dbReference>
<dbReference type="SUPFAM" id="SSF53218">
    <property type="entry name" value="Molybdenum cofactor biosynthesis proteins"/>
    <property type="match status" value="1"/>
</dbReference>
<evidence type="ECO:0000256" key="1">
    <source>
        <dbReference type="ARBA" id="ARBA00002901"/>
    </source>
</evidence>
<dbReference type="Gene3D" id="3.40.980.10">
    <property type="entry name" value="MoaB/Mog-like domain"/>
    <property type="match status" value="1"/>
</dbReference>
<dbReference type="Pfam" id="PF03453">
    <property type="entry name" value="MoeA_N"/>
    <property type="match status" value="1"/>
</dbReference>
<evidence type="ECO:0000256" key="3">
    <source>
        <dbReference type="ARBA" id="ARBA00010763"/>
    </source>
</evidence>
<dbReference type="InterPro" id="IPR038987">
    <property type="entry name" value="MoeA-like"/>
</dbReference>
<comment type="pathway">
    <text evidence="2 7">Cofactor biosynthesis; molybdopterin biosynthesis.</text>
</comment>
<comment type="similarity">
    <text evidence="3 7">Belongs to the MoeA family.</text>
</comment>
<evidence type="ECO:0000256" key="6">
    <source>
        <dbReference type="ARBA" id="ARBA00047317"/>
    </source>
</evidence>
<proteinExistence type="inferred from homology"/>
<comment type="function">
    <text evidence="1 7">Catalyzes the insertion of molybdate into adenylated molybdopterin with the concomitant release of AMP.</text>
</comment>
<keyword evidence="7" id="KW-0460">Magnesium</keyword>
<keyword evidence="4 7" id="KW-0500">Molybdenum</keyword>
<comment type="caution">
    <text evidence="9">The sequence shown here is derived from an EMBL/GenBank/DDBJ whole genome shotgun (WGS) entry which is preliminary data.</text>
</comment>
<name>A0ABU2BBE9_9CORY</name>
<comment type="catalytic activity">
    <reaction evidence="6">
        <text>adenylyl-molybdopterin + molybdate = Mo-molybdopterin + AMP + H(+)</text>
        <dbReference type="Rhea" id="RHEA:35047"/>
        <dbReference type="ChEBI" id="CHEBI:15378"/>
        <dbReference type="ChEBI" id="CHEBI:36264"/>
        <dbReference type="ChEBI" id="CHEBI:62727"/>
        <dbReference type="ChEBI" id="CHEBI:71302"/>
        <dbReference type="ChEBI" id="CHEBI:456215"/>
        <dbReference type="EC" id="2.10.1.1"/>
    </reaction>
</comment>
<organism evidence="9 10">
    <name type="scientific">Corynebacterium felinum</name>
    <dbReference type="NCBI Taxonomy" id="131318"/>
    <lineage>
        <taxon>Bacteria</taxon>
        <taxon>Bacillati</taxon>
        <taxon>Actinomycetota</taxon>
        <taxon>Actinomycetes</taxon>
        <taxon>Mycobacteriales</taxon>
        <taxon>Corynebacteriaceae</taxon>
        <taxon>Corynebacterium</taxon>
    </lineage>
</organism>
<evidence type="ECO:0000256" key="7">
    <source>
        <dbReference type="RuleBase" id="RU365090"/>
    </source>
</evidence>
<comment type="cofactor">
    <cofactor evidence="7">
        <name>Mg(2+)</name>
        <dbReference type="ChEBI" id="CHEBI:18420"/>
    </cofactor>
</comment>
<dbReference type="PANTHER" id="PTHR10192">
    <property type="entry name" value="MOLYBDOPTERIN BIOSYNTHESIS PROTEIN"/>
    <property type="match status" value="1"/>
</dbReference>
<sequence length="422" mass="44876">MRSVEEQLALITQAAMTPEPVRIAIAEALGLMCAEEVQATRPLPGFDQAAIDGYAVRAVDVGGERGLGRDPRQPVDKPSEVSLPVVGEVAAGSGRPLRLQPKQAVRVHTGAPLPTLSDAVIPLAWTDRGRKRMTALRPVRSGEFVRKQGDDIRPGDVAVSEGAILSPAHIGLLAAVGRAKVLVYPRPRMSIISVGHELVDIDRDPSLGQILDVNSYSLAAAGRDAGADVHRVGIAAGEPRRLREIIESQMLRSEIIVIAGAVGGSGSDSIREVLNELGEIDTTRVAMHPGSVQGFGLLGDSQTPVFLLPANPVSALVIFEVLIRPLVRLSLGKRSAQRRTVRARALNHVGSKMGRRGYIRARLMRDAQTQDYLVEGLGGANGAPAHLLAGLSDANAMIKIPANVTEIRPGDVVEVLFLNQQS</sequence>
<dbReference type="InterPro" id="IPR005110">
    <property type="entry name" value="MoeA_linker/N"/>
</dbReference>
<evidence type="ECO:0000313" key="9">
    <source>
        <dbReference type="EMBL" id="MDR7355078.1"/>
    </source>
</evidence>
<evidence type="ECO:0000256" key="5">
    <source>
        <dbReference type="ARBA" id="ARBA00023150"/>
    </source>
</evidence>
<evidence type="ECO:0000256" key="2">
    <source>
        <dbReference type="ARBA" id="ARBA00005046"/>
    </source>
</evidence>
<dbReference type="Gene3D" id="3.90.105.10">
    <property type="entry name" value="Molybdopterin biosynthesis moea protein, domain 2"/>
    <property type="match status" value="1"/>
</dbReference>
<dbReference type="Gene3D" id="2.170.190.11">
    <property type="entry name" value="Molybdopterin biosynthesis moea protein, domain 3"/>
    <property type="match status" value="1"/>
</dbReference>
<protein>
    <recommendedName>
        <fullName evidence="7">Molybdopterin molybdenumtransferase</fullName>
        <ecNumber evidence="7">2.10.1.1</ecNumber>
    </recommendedName>
</protein>
<dbReference type="Pfam" id="PF03454">
    <property type="entry name" value="MoeA_C"/>
    <property type="match status" value="1"/>
</dbReference>
<dbReference type="NCBIfam" id="NF045515">
    <property type="entry name" value="Glp_gephyrin"/>
    <property type="match status" value="1"/>
</dbReference>
<dbReference type="Pfam" id="PF00994">
    <property type="entry name" value="MoCF_biosynth"/>
    <property type="match status" value="1"/>
</dbReference>
<evidence type="ECO:0000259" key="8">
    <source>
        <dbReference type="SMART" id="SM00852"/>
    </source>
</evidence>
<dbReference type="RefSeq" id="WP_277105226.1">
    <property type="nucleotide sequence ID" value="NZ_BAAAJS010000068.1"/>
</dbReference>
<reference evidence="9 10" key="1">
    <citation type="submission" date="2023-07" db="EMBL/GenBank/DDBJ databases">
        <title>Sequencing the genomes of 1000 actinobacteria strains.</title>
        <authorList>
            <person name="Klenk H.-P."/>
        </authorList>
    </citation>
    <scope>NUCLEOTIDE SEQUENCE [LARGE SCALE GENOMIC DNA]</scope>
    <source>
        <strain evidence="9 10">DSM 44508</strain>
    </source>
</reference>
<dbReference type="PANTHER" id="PTHR10192:SF5">
    <property type="entry name" value="GEPHYRIN"/>
    <property type="match status" value="1"/>
</dbReference>
<evidence type="ECO:0000256" key="4">
    <source>
        <dbReference type="ARBA" id="ARBA00022505"/>
    </source>
</evidence>
<dbReference type="EC" id="2.10.1.1" evidence="7"/>
<dbReference type="InterPro" id="IPR036425">
    <property type="entry name" value="MoaB/Mog-like_dom_sf"/>
</dbReference>
<dbReference type="EMBL" id="JAVDYF010000001">
    <property type="protein sequence ID" value="MDR7355078.1"/>
    <property type="molecule type" value="Genomic_DNA"/>
</dbReference>
<keyword evidence="7" id="KW-0479">Metal-binding</keyword>
<dbReference type="InterPro" id="IPR001453">
    <property type="entry name" value="MoaB/Mog_dom"/>
</dbReference>
<dbReference type="GO" id="GO:0061599">
    <property type="term" value="F:molybdopterin molybdotransferase activity"/>
    <property type="evidence" value="ECO:0007669"/>
    <property type="project" value="UniProtKB-EC"/>
</dbReference>
<keyword evidence="5 7" id="KW-0501">Molybdenum cofactor biosynthesis</keyword>
<dbReference type="SUPFAM" id="SSF63882">
    <property type="entry name" value="MoeA N-terminal region -like"/>
    <property type="match status" value="1"/>
</dbReference>